<evidence type="ECO:0000313" key="1">
    <source>
        <dbReference type="EMBL" id="AEB09173.1"/>
    </source>
</evidence>
<reference evidence="1 2" key="1">
    <citation type="journal article" date="2011" name="Stand. Genomic Sci.">
        <title>Complete genome sequence of the acetate-degrading sulfate reducer Desulfobacca acetoxidans type strain (ASRB2).</title>
        <authorList>
            <person name="Goker M."/>
            <person name="Teshima H."/>
            <person name="Lapidus A."/>
            <person name="Nolan M."/>
            <person name="Lucas S."/>
            <person name="Hammon N."/>
            <person name="Deshpande S."/>
            <person name="Cheng J.F."/>
            <person name="Tapia R."/>
            <person name="Han C."/>
            <person name="Goodwin L."/>
            <person name="Pitluck S."/>
            <person name="Huntemann M."/>
            <person name="Liolios K."/>
            <person name="Ivanova N."/>
            <person name="Pagani I."/>
            <person name="Mavromatis K."/>
            <person name="Ovchinikova G."/>
            <person name="Pati A."/>
            <person name="Chen A."/>
            <person name="Palaniappan K."/>
            <person name="Land M."/>
            <person name="Hauser L."/>
            <person name="Brambilla E.M."/>
            <person name="Rohde M."/>
            <person name="Spring S."/>
            <person name="Detter J.C."/>
            <person name="Woyke T."/>
            <person name="Bristow J."/>
            <person name="Eisen J.A."/>
            <person name="Markowitz V."/>
            <person name="Hugenholtz P."/>
            <person name="Kyrpides N.C."/>
            <person name="Klenk H.P."/>
        </authorList>
    </citation>
    <scope>NUCLEOTIDE SEQUENCE [LARGE SCALE GENOMIC DNA]</scope>
    <source>
        <strain evidence="2">ATCC 700848 / DSM 11109 / ASRB2</strain>
    </source>
</reference>
<dbReference type="RefSeq" id="WP_013706285.1">
    <property type="nucleotide sequence ID" value="NC_015388.1"/>
</dbReference>
<dbReference type="AlphaFoldDB" id="F2NHI6"/>
<dbReference type="Gene3D" id="1.10.3210.10">
    <property type="entry name" value="Hypothetical protein af1432"/>
    <property type="match status" value="1"/>
</dbReference>
<dbReference type="SUPFAM" id="SSF109604">
    <property type="entry name" value="HD-domain/PDEase-like"/>
    <property type="match status" value="1"/>
</dbReference>
<dbReference type="EMBL" id="CP002629">
    <property type="protein sequence ID" value="AEB09173.1"/>
    <property type="molecule type" value="Genomic_DNA"/>
</dbReference>
<gene>
    <name evidence="1" type="ordered locus">Desac_1316</name>
</gene>
<reference evidence="2" key="2">
    <citation type="submission" date="2011-03" db="EMBL/GenBank/DDBJ databases">
        <title>The complete genome of Desulfobacca acetoxidans DSM 11109.</title>
        <authorList>
            <consortium name="US DOE Joint Genome Institute (JGI-PGF)"/>
            <person name="Lucas S."/>
            <person name="Copeland A."/>
            <person name="Lapidus A."/>
            <person name="Bruce D."/>
            <person name="Goodwin L."/>
            <person name="Pitluck S."/>
            <person name="Peters L."/>
            <person name="Kyrpides N."/>
            <person name="Mavromatis K."/>
            <person name="Ivanova N."/>
            <person name="Ovchinnikova G."/>
            <person name="Teshima H."/>
            <person name="Detter J.C."/>
            <person name="Han C."/>
            <person name="Land M."/>
            <person name="Hauser L."/>
            <person name="Markowitz V."/>
            <person name="Cheng J.-F."/>
            <person name="Hugenholtz P."/>
            <person name="Woyke T."/>
            <person name="Wu D."/>
            <person name="Spring S."/>
            <person name="Schueler E."/>
            <person name="Brambilla E."/>
            <person name="Klenk H.-P."/>
            <person name="Eisen J.A."/>
        </authorList>
    </citation>
    <scope>NUCLEOTIDE SEQUENCE [LARGE SCALE GENOMIC DNA]</scope>
    <source>
        <strain evidence="2">ATCC 700848 / DSM 11109 / ASRB2</strain>
    </source>
</reference>
<keyword evidence="2" id="KW-1185">Reference proteome</keyword>
<protein>
    <recommendedName>
        <fullName evidence="3">HD domain-containing protein</fullName>
    </recommendedName>
</protein>
<accession>F2NHI6</accession>
<dbReference type="STRING" id="880072.Desac_1316"/>
<evidence type="ECO:0008006" key="3">
    <source>
        <dbReference type="Google" id="ProtNLM"/>
    </source>
</evidence>
<evidence type="ECO:0000313" key="2">
    <source>
        <dbReference type="Proteomes" id="UP000000483"/>
    </source>
</evidence>
<organism evidence="1 2">
    <name type="scientific">Desulfobacca acetoxidans (strain ATCC 700848 / DSM 11109 / ASRB2)</name>
    <dbReference type="NCBI Taxonomy" id="880072"/>
    <lineage>
        <taxon>Bacteria</taxon>
        <taxon>Pseudomonadati</taxon>
        <taxon>Thermodesulfobacteriota</taxon>
        <taxon>Desulfobaccia</taxon>
        <taxon>Desulfobaccales</taxon>
        <taxon>Desulfobaccaceae</taxon>
        <taxon>Desulfobacca</taxon>
    </lineage>
</organism>
<dbReference type="HOGENOM" id="CLU_1101485_0_0_7"/>
<dbReference type="eggNOG" id="COG1418">
    <property type="taxonomic scope" value="Bacteria"/>
</dbReference>
<dbReference type="KEGG" id="dao:Desac_1316"/>
<sequence length="252" mass="28269">MQCPGQDTRYWKPGAVFEAKCPHCGSEIEFFKDEVSRRCKKCGERMINPKLDFGCASYCKYAEQCLGVLPPELLAGREDLFKDRVAIAVKRYLGKDFRRVGHATRVARYAEQIGKQERGNLAVILSAAYLHSVGAKEAWEKYQSDEPRLQEIEAPAAAREILTNLGANPKLIDEVCDIISYVDAPGANENQNFKIYYDAKMLADLEESAKEHPLSPEELEGLLANRFLTPSGRELASQELAKHCRKPQASQS</sequence>
<dbReference type="Proteomes" id="UP000000483">
    <property type="component" value="Chromosome"/>
</dbReference>
<name>F2NHI6_DESAR</name>
<dbReference type="OrthoDB" id="155250at2"/>
<proteinExistence type="predicted"/>